<keyword evidence="5" id="KW-0560">Oxidoreductase</keyword>
<keyword evidence="2" id="KW-0285">Flavoprotein</keyword>
<comment type="cofactor">
    <cofactor evidence="1">
        <name>FMN</name>
        <dbReference type="ChEBI" id="CHEBI:58210"/>
    </cofactor>
</comment>
<sequence length="376" mass="40836">MSTTNVSNFDIIFEPVSLGSLRAPNRIVMAPMTRRQSPNGIPDREVARYYAKRAEGGVGFIITEGTYVDHPVAGGFADVPHCFGQSALDGWKRVVEGVHDAGSAIAAQLWHLGNVRRRGTPPHPEWPSIGPERIVEDGVIMVEKMTDADARDIAASFARAAYDAVETGFDAIELHGAHGYLFDQFLWASMNRRADAYGGLLENRLRLSTEVAAAVRKAVGASVPIVFRFSQWKVQDYTARIVESSGELETMLDALVAAGVDIFDVSTRRFWEPAFPSESDTDLASLVRKLSGKPVIMVGSIGIDNAFSAAQVRGAEGLSVGVENLDRAVARVEAGRADCIALGRALLADPAWPAKVRAGEYDRIVPYRKDMFSTLT</sequence>
<evidence type="ECO:0000256" key="5">
    <source>
        <dbReference type="ARBA" id="ARBA00023002"/>
    </source>
</evidence>
<proteinExistence type="predicted"/>
<keyword evidence="3" id="KW-0288">FMN</keyword>
<reference evidence="7 8" key="1">
    <citation type="submission" date="2015-12" db="EMBL/GenBank/DDBJ databases">
        <title>Diversity of Burkholderia near neighbor genomes.</title>
        <authorList>
            <person name="Sahl J."/>
            <person name="Wagner D."/>
            <person name="Keim P."/>
        </authorList>
    </citation>
    <scope>NUCLEOTIDE SEQUENCE [LARGE SCALE GENOMIC DNA]</scope>
    <source>
        <strain evidence="7 8">BDU6</strain>
    </source>
</reference>
<dbReference type="GO" id="GO:0010181">
    <property type="term" value="F:FMN binding"/>
    <property type="evidence" value="ECO:0007669"/>
    <property type="project" value="InterPro"/>
</dbReference>
<feature type="domain" description="NADH:flavin oxidoreductase/NADH oxidase N-terminal" evidence="6">
    <location>
        <begin position="12"/>
        <end position="306"/>
    </location>
</feature>
<dbReference type="GO" id="GO:0050661">
    <property type="term" value="F:NADP binding"/>
    <property type="evidence" value="ECO:0007669"/>
    <property type="project" value="InterPro"/>
</dbReference>
<dbReference type="InterPro" id="IPR001155">
    <property type="entry name" value="OxRdtase_FMN_N"/>
</dbReference>
<organism evidence="7 8">
    <name type="scientific">Burkholderia mayonis</name>
    <dbReference type="NCBI Taxonomy" id="1385591"/>
    <lineage>
        <taxon>Bacteria</taxon>
        <taxon>Pseudomonadati</taxon>
        <taxon>Pseudomonadota</taxon>
        <taxon>Betaproteobacteria</taxon>
        <taxon>Burkholderiales</taxon>
        <taxon>Burkholderiaceae</taxon>
        <taxon>Burkholderia</taxon>
        <taxon>pseudomallei group</taxon>
    </lineage>
</organism>
<evidence type="ECO:0000256" key="3">
    <source>
        <dbReference type="ARBA" id="ARBA00022643"/>
    </source>
</evidence>
<evidence type="ECO:0000259" key="6">
    <source>
        <dbReference type="Pfam" id="PF00724"/>
    </source>
</evidence>
<dbReference type="InterPro" id="IPR013785">
    <property type="entry name" value="Aldolase_TIM"/>
</dbReference>
<dbReference type="Gene3D" id="3.20.20.70">
    <property type="entry name" value="Aldolase class I"/>
    <property type="match status" value="1"/>
</dbReference>
<dbReference type="InterPro" id="IPR044152">
    <property type="entry name" value="YqjM-like"/>
</dbReference>
<protein>
    <submittedName>
        <fullName evidence="7">12-oxophytodienoate reductase</fullName>
    </submittedName>
</protein>
<evidence type="ECO:0000256" key="2">
    <source>
        <dbReference type="ARBA" id="ARBA00022630"/>
    </source>
</evidence>
<dbReference type="PANTHER" id="PTHR43303">
    <property type="entry name" value="NADPH DEHYDROGENASE C23G7.10C-RELATED"/>
    <property type="match status" value="1"/>
</dbReference>
<evidence type="ECO:0000256" key="4">
    <source>
        <dbReference type="ARBA" id="ARBA00022857"/>
    </source>
</evidence>
<dbReference type="Pfam" id="PF00724">
    <property type="entry name" value="Oxidored_FMN"/>
    <property type="match status" value="1"/>
</dbReference>
<dbReference type="Proteomes" id="UP000062519">
    <property type="component" value="Chromosome 1"/>
</dbReference>
<dbReference type="SUPFAM" id="SSF51395">
    <property type="entry name" value="FMN-linked oxidoreductases"/>
    <property type="match status" value="1"/>
</dbReference>
<dbReference type="KEGG" id="buu:WS70_08500"/>
<gene>
    <name evidence="7" type="ORF">WS70_08500</name>
</gene>
<name>A0A1B4FDQ7_9BURK</name>
<evidence type="ECO:0000313" key="7">
    <source>
        <dbReference type="EMBL" id="AOJ01866.1"/>
    </source>
</evidence>
<keyword evidence="8" id="KW-1185">Reference proteome</keyword>
<dbReference type="RefSeq" id="WP_059470035.1">
    <property type="nucleotide sequence ID" value="NZ_CP013386.1"/>
</dbReference>
<dbReference type="GO" id="GO:0003959">
    <property type="term" value="F:NADPH dehydrogenase activity"/>
    <property type="evidence" value="ECO:0007669"/>
    <property type="project" value="InterPro"/>
</dbReference>
<keyword evidence="4" id="KW-0521">NADP</keyword>
<dbReference type="AlphaFoldDB" id="A0A1B4FDQ7"/>
<dbReference type="PANTHER" id="PTHR43303:SF4">
    <property type="entry name" value="NADPH DEHYDROGENASE C23G7.10C-RELATED"/>
    <property type="match status" value="1"/>
</dbReference>
<dbReference type="EMBL" id="CP013386">
    <property type="protein sequence ID" value="AOJ01866.1"/>
    <property type="molecule type" value="Genomic_DNA"/>
</dbReference>
<evidence type="ECO:0000313" key="8">
    <source>
        <dbReference type="Proteomes" id="UP000062519"/>
    </source>
</evidence>
<accession>A0A1B4FDQ7</accession>
<evidence type="ECO:0000256" key="1">
    <source>
        <dbReference type="ARBA" id="ARBA00001917"/>
    </source>
</evidence>